<evidence type="ECO:0000313" key="2">
    <source>
        <dbReference type="EMBL" id="BDS12996.1"/>
    </source>
</evidence>
<keyword evidence="1" id="KW-1133">Transmembrane helix</keyword>
<keyword evidence="1" id="KW-0472">Membrane</keyword>
<evidence type="ECO:0000256" key="1">
    <source>
        <dbReference type="SAM" id="Phobius"/>
    </source>
</evidence>
<proteinExistence type="predicted"/>
<dbReference type="EMBL" id="AP026867">
    <property type="protein sequence ID" value="BDS12996.1"/>
    <property type="molecule type" value="Genomic_DNA"/>
</dbReference>
<feature type="transmembrane region" description="Helical" evidence="1">
    <location>
        <begin position="47"/>
        <end position="71"/>
    </location>
</feature>
<organism evidence="2 3">
    <name type="scientific">Aureispira anguillae</name>
    <dbReference type="NCBI Taxonomy" id="2864201"/>
    <lineage>
        <taxon>Bacteria</taxon>
        <taxon>Pseudomonadati</taxon>
        <taxon>Bacteroidota</taxon>
        <taxon>Saprospiria</taxon>
        <taxon>Saprospirales</taxon>
        <taxon>Saprospiraceae</taxon>
        <taxon>Aureispira</taxon>
    </lineage>
</organism>
<name>A0A916DU34_9BACT</name>
<accession>A0A916DU34</accession>
<keyword evidence="1" id="KW-0812">Transmembrane</keyword>
<keyword evidence="3" id="KW-1185">Reference proteome</keyword>
<evidence type="ECO:0000313" key="3">
    <source>
        <dbReference type="Proteomes" id="UP001060919"/>
    </source>
</evidence>
<gene>
    <name evidence="2" type="ORF">AsAng_0037240</name>
</gene>
<dbReference type="AlphaFoldDB" id="A0A916DU34"/>
<sequence length="76" mass="8855">MKACLKLVFLLFFAASLWYQKRNKRATLNQTKDEKLNPIFMLIPETIVIEIKLDYLTIGLVGTTILLLLIIKQKFL</sequence>
<dbReference type="KEGG" id="aup:AsAng_0037240"/>
<reference evidence="2" key="1">
    <citation type="submission" date="2022-09" db="EMBL/GenBank/DDBJ databases">
        <title>Aureispira anguillicida sp. nov., isolated from Leptocephalus of Japanese eel Anguilla japonica.</title>
        <authorList>
            <person name="Yuasa K."/>
            <person name="Mekata T."/>
            <person name="Ikunari K."/>
        </authorList>
    </citation>
    <scope>NUCLEOTIDE SEQUENCE</scope>
    <source>
        <strain evidence="2">EL160426</strain>
    </source>
</reference>
<dbReference type="Proteomes" id="UP001060919">
    <property type="component" value="Chromosome"/>
</dbReference>
<protein>
    <submittedName>
        <fullName evidence="2">Uncharacterized protein</fullName>
    </submittedName>
</protein>